<gene>
    <name evidence="2" type="ORF">ACFOEN_07705</name>
</gene>
<dbReference type="EMBL" id="JBHRTI010000004">
    <property type="protein sequence ID" value="MFC3147524.1"/>
    <property type="molecule type" value="Genomic_DNA"/>
</dbReference>
<proteinExistence type="predicted"/>
<protein>
    <submittedName>
        <fullName evidence="2">DUF748 domain-containing protein</fullName>
    </submittedName>
</protein>
<dbReference type="InterPro" id="IPR052894">
    <property type="entry name" value="AsmA-related"/>
</dbReference>
<keyword evidence="1" id="KW-0812">Transmembrane</keyword>
<dbReference type="PANTHER" id="PTHR30441">
    <property type="entry name" value="DUF748 DOMAIN-CONTAINING PROTEIN"/>
    <property type="match status" value="1"/>
</dbReference>
<accession>A0ABV7H0T0</accession>
<organism evidence="2 3">
    <name type="scientific">Piscinibacterium candidicorallinum</name>
    <dbReference type="NCBI Taxonomy" id="1793872"/>
    <lineage>
        <taxon>Bacteria</taxon>
        <taxon>Pseudomonadati</taxon>
        <taxon>Pseudomonadota</taxon>
        <taxon>Betaproteobacteria</taxon>
        <taxon>Burkholderiales</taxon>
        <taxon>Piscinibacterium</taxon>
    </lineage>
</organism>
<keyword evidence="3" id="KW-1185">Reference proteome</keyword>
<name>A0ABV7H0T0_9BURK</name>
<reference evidence="3" key="1">
    <citation type="journal article" date="2019" name="Int. J. Syst. Evol. Microbiol.">
        <title>The Global Catalogue of Microorganisms (GCM) 10K type strain sequencing project: providing services to taxonomists for standard genome sequencing and annotation.</title>
        <authorList>
            <consortium name="The Broad Institute Genomics Platform"/>
            <consortium name="The Broad Institute Genome Sequencing Center for Infectious Disease"/>
            <person name="Wu L."/>
            <person name="Ma J."/>
        </authorList>
    </citation>
    <scope>NUCLEOTIDE SEQUENCE [LARGE SCALE GENOMIC DNA]</scope>
    <source>
        <strain evidence="3">KCTC 52168</strain>
    </source>
</reference>
<dbReference type="PANTHER" id="PTHR30441:SF8">
    <property type="entry name" value="DUF748 DOMAIN-CONTAINING PROTEIN"/>
    <property type="match status" value="1"/>
</dbReference>
<sequence length="420" mass="43529">MSAAALWRRPRFWLVLMAGLAFACGVAFIVATQLLKRQVESALGPQASVGRIGVSWQGVVLSDVVVAAASAGWPAADELRAKRVRVLPQLSSLFSDEVRIARVVIEGGELTVLRRADGELVLLPGLLQRKPAAPARAATPPGAKAAAAGSVQGEGPAVRVERIDLVDCAVAFFDASVRRPALALRLDPIKARFGPLAWPSLEGQSTLDVQATLRAAGTAPAAAGTATANAAAASSSTEVSGSAQSSNATQNAGGAVRLQGWIELASRDMELDAALRHVDLRALSPYLLKPGEGGVRSGTLDLDLRSAVKAQQLRAPGTLTLRQLDLNSGSGASGAFMGVPRSAVLAALKNDRGQIVIKFTLAGRLDDPRFSLNENLLGKMTLGLAEGLGLNIEEFARLLGGAGQSAVQSVGEAARKLLGR</sequence>
<comment type="caution">
    <text evidence="2">The sequence shown here is derived from an EMBL/GenBank/DDBJ whole genome shotgun (WGS) entry which is preliminary data.</text>
</comment>
<evidence type="ECO:0000313" key="3">
    <source>
        <dbReference type="Proteomes" id="UP001595556"/>
    </source>
</evidence>
<evidence type="ECO:0000313" key="2">
    <source>
        <dbReference type="EMBL" id="MFC3147524.1"/>
    </source>
</evidence>
<keyword evidence="1" id="KW-0472">Membrane</keyword>
<feature type="transmembrane region" description="Helical" evidence="1">
    <location>
        <begin position="12"/>
        <end position="35"/>
    </location>
</feature>
<evidence type="ECO:0000256" key="1">
    <source>
        <dbReference type="SAM" id="Phobius"/>
    </source>
</evidence>
<keyword evidence="1" id="KW-1133">Transmembrane helix</keyword>
<dbReference type="Proteomes" id="UP001595556">
    <property type="component" value="Unassembled WGS sequence"/>
</dbReference>
<dbReference type="RefSeq" id="WP_377302713.1">
    <property type="nucleotide sequence ID" value="NZ_CP180191.1"/>
</dbReference>